<dbReference type="EMBL" id="QGGU01000011">
    <property type="protein sequence ID" value="PWK47290.1"/>
    <property type="molecule type" value="Genomic_DNA"/>
</dbReference>
<dbReference type="SMART" id="SM00240">
    <property type="entry name" value="FHA"/>
    <property type="match status" value="3"/>
</dbReference>
<dbReference type="CDD" id="cd00060">
    <property type="entry name" value="FHA"/>
    <property type="match status" value="2"/>
</dbReference>
<dbReference type="PROSITE" id="PS50006">
    <property type="entry name" value="FHA_DOMAIN"/>
    <property type="match status" value="3"/>
</dbReference>
<dbReference type="AlphaFoldDB" id="A0A316FHK1"/>
<feature type="domain" description="FHA" evidence="2">
    <location>
        <begin position="281"/>
        <end position="330"/>
    </location>
</feature>
<feature type="domain" description="FHA" evidence="2">
    <location>
        <begin position="138"/>
        <end position="187"/>
    </location>
</feature>
<keyword evidence="1" id="KW-0472">Membrane</keyword>
<dbReference type="InterPro" id="IPR050923">
    <property type="entry name" value="Cell_Proc_Reg/RNA_Proc"/>
</dbReference>
<gene>
    <name evidence="3" type="ORF">C8D97_11135</name>
</gene>
<dbReference type="InterPro" id="IPR000253">
    <property type="entry name" value="FHA_dom"/>
</dbReference>
<evidence type="ECO:0000313" key="3">
    <source>
        <dbReference type="EMBL" id="PWK47290.1"/>
    </source>
</evidence>
<evidence type="ECO:0000259" key="2">
    <source>
        <dbReference type="PROSITE" id="PS50006"/>
    </source>
</evidence>
<reference evidence="3 4" key="1">
    <citation type="submission" date="2018-05" db="EMBL/GenBank/DDBJ databases">
        <title>Genomic Encyclopedia of Type Strains, Phase IV (KMG-IV): sequencing the most valuable type-strain genomes for metagenomic binning, comparative biology and taxonomic classification.</title>
        <authorList>
            <person name="Goeker M."/>
        </authorList>
    </citation>
    <scope>NUCLEOTIDE SEQUENCE [LARGE SCALE GENOMIC DNA]</scope>
    <source>
        <strain evidence="3 4">DSM 25350</strain>
    </source>
</reference>
<dbReference type="RefSeq" id="WP_109764543.1">
    <property type="nucleotide sequence ID" value="NZ_QGGU01000011.1"/>
</dbReference>
<sequence length="394" mass="43729">MLKLQFKDKSRPDRWLVDSLITIGSDPSCDIVINSSQVAPHHAELLIRDNLIEFVHKASSKSSFVNGQLIAINIELKAWDIIKIGEMEMELIDPLLNRSPRKSTASHATQVREVLSDWLIQAQTAPFSGQLFPVNKTLTIGRDTTCDIAIPMPHISRKHAQVRQEGNRLLIKDLGSSNGTYINGDKLAETELNNGDEVRVDEFCFKVIFAGEATDNEQQNFHTSIRNTQQEMLSSKKSTAKYPTPASIEMIDERQALERAFFHGKSSSIKGKVYEVISSGSPIGRMLGHHLSREETSVSARHIEIYKKGRFWSIKNNGAANGLLVNGRMTTRSTLVDGDEVTIGGMNLLFQCEGKSPRSIYLEDTEGTFDLAKVAVAVAVFGAALILLLAFFNQ</sequence>
<name>A0A316FHK1_9GAMM</name>
<feature type="domain" description="FHA" evidence="2">
    <location>
        <begin position="21"/>
        <end position="70"/>
    </location>
</feature>
<comment type="caution">
    <text evidence="3">The sequence shown here is derived from an EMBL/GenBank/DDBJ whole genome shotgun (WGS) entry which is preliminary data.</text>
</comment>
<feature type="transmembrane region" description="Helical" evidence="1">
    <location>
        <begin position="371"/>
        <end position="392"/>
    </location>
</feature>
<evidence type="ECO:0000256" key="1">
    <source>
        <dbReference type="SAM" id="Phobius"/>
    </source>
</evidence>
<dbReference type="Proteomes" id="UP000245790">
    <property type="component" value="Unassembled WGS sequence"/>
</dbReference>
<dbReference type="InterPro" id="IPR008984">
    <property type="entry name" value="SMAD_FHA_dom_sf"/>
</dbReference>
<organism evidence="3 4">
    <name type="scientific">Pleionea mediterranea</name>
    <dbReference type="NCBI Taxonomy" id="523701"/>
    <lineage>
        <taxon>Bacteria</taxon>
        <taxon>Pseudomonadati</taxon>
        <taxon>Pseudomonadota</taxon>
        <taxon>Gammaproteobacteria</taxon>
        <taxon>Oceanospirillales</taxon>
        <taxon>Pleioneaceae</taxon>
        <taxon>Pleionea</taxon>
    </lineage>
</organism>
<proteinExistence type="predicted"/>
<accession>A0A316FHK1</accession>
<dbReference type="Gene3D" id="2.60.200.20">
    <property type="match status" value="3"/>
</dbReference>
<keyword evidence="1" id="KW-1133">Transmembrane helix</keyword>
<keyword evidence="4" id="KW-1185">Reference proteome</keyword>
<dbReference type="Pfam" id="PF00498">
    <property type="entry name" value="FHA"/>
    <property type="match status" value="2"/>
</dbReference>
<protein>
    <submittedName>
        <fullName evidence="3">FHA domain-containing protein</fullName>
    </submittedName>
</protein>
<dbReference type="Pfam" id="PF16697">
    <property type="entry name" value="Yop-YscD_cpl"/>
    <property type="match status" value="1"/>
</dbReference>
<dbReference type="PANTHER" id="PTHR23308">
    <property type="entry name" value="NUCLEAR INHIBITOR OF PROTEIN PHOSPHATASE-1"/>
    <property type="match status" value="1"/>
</dbReference>
<keyword evidence="1" id="KW-0812">Transmembrane</keyword>
<dbReference type="OrthoDB" id="9815482at2"/>
<evidence type="ECO:0000313" key="4">
    <source>
        <dbReference type="Proteomes" id="UP000245790"/>
    </source>
</evidence>
<dbReference type="SUPFAM" id="SSF49879">
    <property type="entry name" value="SMAD/FHA domain"/>
    <property type="match status" value="3"/>
</dbReference>
<dbReference type="InterPro" id="IPR032030">
    <property type="entry name" value="YscD_cytoplasmic_dom"/>
</dbReference>